<dbReference type="InterPro" id="IPR002110">
    <property type="entry name" value="Ankyrin_rpt"/>
</dbReference>
<feature type="transmembrane region" description="Helical" evidence="13">
    <location>
        <begin position="328"/>
        <end position="348"/>
    </location>
</feature>
<dbReference type="Pfam" id="PF12796">
    <property type="entry name" value="Ank_2"/>
    <property type="match status" value="2"/>
</dbReference>
<evidence type="ECO:0000256" key="1">
    <source>
        <dbReference type="ARBA" id="ARBA00004141"/>
    </source>
</evidence>
<evidence type="ECO:0000256" key="12">
    <source>
        <dbReference type="SAM" id="MobiDB-lite"/>
    </source>
</evidence>
<dbReference type="SUPFAM" id="SSF81324">
    <property type="entry name" value="Voltage-gated potassium channels"/>
    <property type="match status" value="1"/>
</dbReference>
<keyword evidence="5" id="KW-0630">Potassium</keyword>
<dbReference type="PROSITE" id="PS50297">
    <property type="entry name" value="ANK_REP_REGION"/>
    <property type="match status" value="2"/>
</dbReference>
<feature type="domain" description="Cyclic nucleotide-binding" evidence="14">
    <location>
        <begin position="458"/>
        <end position="548"/>
    </location>
</feature>
<dbReference type="PROSITE" id="PS50088">
    <property type="entry name" value="ANK_REPEAT"/>
    <property type="match status" value="2"/>
</dbReference>
<name>A0ABQ7GCR9_DUNSA</name>
<dbReference type="Proteomes" id="UP000815325">
    <property type="component" value="Unassembled WGS sequence"/>
</dbReference>
<feature type="compositionally biased region" description="Polar residues" evidence="12">
    <location>
        <begin position="1586"/>
        <end position="1596"/>
    </location>
</feature>
<dbReference type="Gene3D" id="1.25.40.20">
    <property type="entry name" value="Ankyrin repeat-containing domain"/>
    <property type="match status" value="2"/>
</dbReference>
<keyword evidence="9 13" id="KW-0472">Membrane</keyword>
<feature type="transmembrane region" description="Helical" evidence="13">
    <location>
        <begin position="165"/>
        <end position="186"/>
    </location>
</feature>
<feature type="compositionally biased region" description="Polar residues" evidence="12">
    <location>
        <begin position="1089"/>
        <end position="1100"/>
    </location>
</feature>
<keyword evidence="3" id="KW-0813">Transport</keyword>
<dbReference type="Pfam" id="PF00520">
    <property type="entry name" value="Ion_trans"/>
    <property type="match status" value="1"/>
</dbReference>
<feature type="transmembrane region" description="Helical" evidence="13">
    <location>
        <begin position="127"/>
        <end position="145"/>
    </location>
</feature>
<feature type="compositionally biased region" description="Low complexity" evidence="12">
    <location>
        <begin position="1430"/>
        <end position="1443"/>
    </location>
</feature>
<keyword evidence="8" id="KW-0406">Ion transport</keyword>
<feature type="repeat" description="ANK" evidence="10">
    <location>
        <begin position="927"/>
        <end position="960"/>
    </location>
</feature>
<dbReference type="Gene3D" id="2.60.120.10">
    <property type="entry name" value="Jelly Rolls"/>
    <property type="match status" value="1"/>
</dbReference>
<evidence type="ECO:0000256" key="13">
    <source>
        <dbReference type="SAM" id="Phobius"/>
    </source>
</evidence>
<feature type="compositionally biased region" description="Polar residues" evidence="12">
    <location>
        <begin position="1334"/>
        <end position="1344"/>
    </location>
</feature>
<organism evidence="15 16">
    <name type="scientific">Dunaliella salina</name>
    <name type="common">Green alga</name>
    <name type="synonym">Protococcus salinus</name>
    <dbReference type="NCBI Taxonomy" id="3046"/>
    <lineage>
        <taxon>Eukaryota</taxon>
        <taxon>Viridiplantae</taxon>
        <taxon>Chlorophyta</taxon>
        <taxon>core chlorophytes</taxon>
        <taxon>Chlorophyceae</taxon>
        <taxon>CS clade</taxon>
        <taxon>Chlamydomonadales</taxon>
        <taxon>Dunaliellaceae</taxon>
        <taxon>Dunaliella</taxon>
    </lineage>
</organism>
<dbReference type="Gene3D" id="1.10.287.70">
    <property type="match status" value="1"/>
</dbReference>
<dbReference type="InterPro" id="IPR000595">
    <property type="entry name" value="cNMP-bd_dom"/>
</dbReference>
<keyword evidence="4 13" id="KW-0812">Transmembrane</keyword>
<feature type="region of interest" description="Disordered" evidence="12">
    <location>
        <begin position="1166"/>
        <end position="1487"/>
    </location>
</feature>
<feature type="compositionally biased region" description="Polar residues" evidence="12">
    <location>
        <begin position="515"/>
        <end position="524"/>
    </location>
</feature>
<comment type="caution">
    <text evidence="15">The sequence shown here is derived from an EMBL/GenBank/DDBJ whole genome shotgun (WGS) entry which is preliminary data.</text>
</comment>
<dbReference type="InterPro" id="IPR045319">
    <property type="entry name" value="KAT/AKT"/>
</dbReference>
<evidence type="ECO:0000259" key="14">
    <source>
        <dbReference type="PROSITE" id="PS50042"/>
    </source>
</evidence>
<feature type="transmembrane region" description="Helical" evidence="13">
    <location>
        <begin position="355"/>
        <end position="381"/>
    </location>
</feature>
<evidence type="ECO:0000256" key="10">
    <source>
        <dbReference type="PROSITE-ProRule" id="PRU00023"/>
    </source>
</evidence>
<feature type="region of interest" description="Disordered" evidence="12">
    <location>
        <begin position="1524"/>
        <end position="1640"/>
    </location>
</feature>
<keyword evidence="7 13" id="KW-1133">Transmembrane helix</keyword>
<feature type="compositionally biased region" description="Polar residues" evidence="12">
    <location>
        <begin position="1252"/>
        <end position="1266"/>
    </location>
</feature>
<keyword evidence="6" id="KW-0851">Voltage-gated channel</keyword>
<feature type="compositionally biased region" description="Low complexity" evidence="12">
    <location>
        <begin position="1026"/>
        <end position="1046"/>
    </location>
</feature>
<feature type="compositionally biased region" description="Acidic residues" evidence="12">
    <location>
        <begin position="1631"/>
        <end position="1640"/>
    </location>
</feature>
<dbReference type="InterPro" id="IPR005821">
    <property type="entry name" value="Ion_trans_dom"/>
</dbReference>
<comment type="similarity">
    <text evidence="2">Belongs to the potassium channel family. Plant (TC 1.A.1.4) subfamily.</text>
</comment>
<feature type="region of interest" description="Disordered" evidence="12">
    <location>
        <begin position="514"/>
        <end position="544"/>
    </location>
</feature>
<feature type="compositionally biased region" description="Polar residues" evidence="12">
    <location>
        <begin position="1542"/>
        <end position="1561"/>
    </location>
</feature>
<dbReference type="InterPro" id="IPR014710">
    <property type="entry name" value="RmlC-like_jellyroll"/>
</dbReference>
<evidence type="ECO:0000256" key="2">
    <source>
        <dbReference type="ARBA" id="ARBA00007929"/>
    </source>
</evidence>
<keyword evidence="5" id="KW-0633">Potassium transport</keyword>
<evidence type="ECO:0000256" key="8">
    <source>
        <dbReference type="ARBA" id="ARBA00023065"/>
    </source>
</evidence>
<dbReference type="PANTHER" id="PTHR45743">
    <property type="entry name" value="POTASSIUM CHANNEL AKT1"/>
    <property type="match status" value="1"/>
</dbReference>
<accession>A0ABQ7GCR9</accession>
<evidence type="ECO:0000256" key="3">
    <source>
        <dbReference type="ARBA" id="ARBA00022448"/>
    </source>
</evidence>
<dbReference type="EMBL" id="MU069876">
    <property type="protein sequence ID" value="KAF5832406.1"/>
    <property type="molecule type" value="Genomic_DNA"/>
</dbReference>
<evidence type="ECO:0000256" key="9">
    <source>
        <dbReference type="ARBA" id="ARBA00023136"/>
    </source>
</evidence>
<feature type="region of interest" description="Disordered" evidence="12">
    <location>
        <begin position="992"/>
        <end position="1100"/>
    </location>
</feature>
<evidence type="ECO:0000256" key="4">
    <source>
        <dbReference type="ARBA" id="ARBA00022692"/>
    </source>
</evidence>
<keyword evidence="10" id="KW-0040">ANK repeat</keyword>
<feature type="compositionally biased region" description="Polar residues" evidence="12">
    <location>
        <begin position="1200"/>
        <end position="1210"/>
    </location>
</feature>
<keyword evidence="11" id="KW-0175">Coiled coil</keyword>
<feature type="domain" description="Cyclic nucleotide-binding" evidence="14">
    <location>
        <begin position="659"/>
        <end position="717"/>
    </location>
</feature>
<keyword evidence="5" id="KW-0631">Potassium channel</keyword>
<dbReference type="SUPFAM" id="SSF48403">
    <property type="entry name" value="Ankyrin repeat"/>
    <property type="match status" value="1"/>
</dbReference>
<feature type="compositionally biased region" description="Polar residues" evidence="12">
    <location>
        <begin position="1392"/>
        <end position="1404"/>
    </location>
</feature>
<reference evidence="15" key="1">
    <citation type="submission" date="2017-08" db="EMBL/GenBank/DDBJ databases">
        <authorList>
            <person name="Polle J.E."/>
            <person name="Barry K."/>
            <person name="Cushman J."/>
            <person name="Schmutz J."/>
            <person name="Tran D."/>
            <person name="Hathwaick L.T."/>
            <person name="Yim W.C."/>
            <person name="Jenkins J."/>
            <person name="Mckie-Krisberg Z.M."/>
            <person name="Prochnik S."/>
            <person name="Lindquist E."/>
            <person name="Dockter R.B."/>
            <person name="Adam C."/>
            <person name="Molina H."/>
            <person name="Bunkerborg J."/>
            <person name="Jin E."/>
            <person name="Buchheim M."/>
            <person name="Magnuson J."/>
        </authorList>
    </citation>
    <scope>NUCLEOTIDE SEQUENCE</scope>
    <source>
        <strain evidence="15">CCAP 19/18</strain>
    </source>
</reference>
<evidence type="ECO:0000313" key="16">
    <source>
        <dbReference type="Proteomes" id="UP000815325"/>
    </source>
</evidence>
<dbReference type="PANTHER" id="PTHR45743:SF2">
    <property type="entry name" value="POTASSIUM CHANNEL AKT1"/>
    <property type="match status" value="1"/>
</dbReference>
<dbReference type="SMART" id="SM00248">
    <property type="entry name" value="ANK"/>
    <property type="match status" value="4"/>
</dbReference>
<evidence type="ECO:0000256" key="11">
    <source>
        <dbReference type="SAM" id="Coils"/>
    </source>
</evidence>
<feature type="repeat" description="ANK" evidence="10">
    <location>
        <begin position="828"/>
        <end position="860"/>
    </location>
</feature>
<evidence type="ECO:0000313" key="15">
    <source>
        <dbReference type="EMBL" id="KAF5832406.1"/>
    </source>
</evidence>
<feature type="compositionally biased region" description="Pro residues" evidence="12">
    <location>
        <begin position="1449"/>
        <end position="1466"/>
    </location>
</feature>
<dbReference type="InterPro" id="IPR036770">
    <property type="entry name" value="Ankyrin_rpt-contain_sf"/>
</dbReference>
<protein>
    <recommendedName>
        <fullName evidence="14">Cyclic nucleotide-binding domain-containing protein</fullName>
    </recommendedName>
</protein>
<gene>
    <name evidence="15" type="ORF">DUNSADRAFT_11708</name>
</gene>
<keyword evidence="16" id="KW-1185">Reference proteome</keyword>
<sequence>MSSSNKILPLGLVAVEGPSSLRITTQGAPSGPIPTPFALPSWQPPEEKLPFSDRLSWEPPGVLDDRLSVTEPATTPSKGAREHLLPKLFPWLSSSHHDLPAEGGVEGQAGEPALKSSKYVVLPHSAFYIRWYILIVTVALLVAIFDPYNAAFVETGGMYPFYNFWAVTDYIATVLLTADVVLKFFLAYKDEKNKCMITDNRAIAWRYFTSQFFFDLVVSIPMEPIVAGSLGITVRDTKEAEFVGLLRWLRIGRMYPIFEVFATIQHKHILPPVVLTLARNYTYLFYIVHWFACVLFFIARVDNFSEDTWFGRDEAQDRVDSLAGWADYLYSFYLSIGVFTGFSNEVFFKQSPVEALVLCIYFVVNVVAQAYILGTITVLLVKNDVESGEYRNAVVNLDKYLSEKQLPKSLQTAMHEHLELQSYSEKRADENILKHYPSTIKQKVLRHMYMDVLKDCYLLAGCSPQFLNLLLSVVRMELFMPNVTMTQEGDTAGDLVIIADGNVNVAQPCAGTIDPQGSSASIDPQASGGGIGLGSPQVSKNRRRSSTLFPLDPAIAVQPASARRGSSVMFSTDPAVSPQPPSGKRRESTLNPSSILFQHFGGGGLINEGSVKGPDSNIIIGDSSTKGKDGSSHGGGSFASATSGQQSFLHGLRNKASLLGASDVLGEVPFFADGSYTSSARTSTVTRVLIVSQTDFQRLAECNPKDVSRMYRNLVKRAEKRLKEVAQQARDAAQLEPSLAHALLMIAEGESFDSVPSIQLSAMKRCLTPAQLIIMDNVSEARRLVREDTEKHQILRMNAYLNAAVNGDMQRLPALIGRGREVSATDYDKRSALMLACRENQEDAVEMLLKAGADTSTVDSFGYTAMFEAVRKGNDGCISRLLKYNAKLGVEPRIIAPYIFKAIFSKDLDCLRRFIRVGADLDCTDLDGRTPLFLAASEGLLEAVILLVGEGNASVDAVDFWGHTAEGDAHLAGHHEVAQYLHKQVKGGDKWPLLANTQGSVSAPGAEEPKSQATPEPPHLLPENLSPAVHSSVSSQPVQGSQSFGSRPGSSTDQKRQELLKSLRHKGSFRSGGSRRITGALEEEPHPTSPSGRAVSTTSESAAPIAFQEQPHTTSLPSALTGPTNQEQNAPIALEQQLLPISPQGLAGPTSPSAVAPITFEQLSPPTYPASLEGPTSSVPTAPTVVEKQRPPISPASFEGPTSSMPTTPITLHEQPPPTYPASLAGPANSVPAAHLAAEEQPPPTNPASFKCPTSSMPTTPITLQEQPPPTHPASLAGPANSVPAAHLAAEEQPPPTNPASFKCPTSSMPTTPITLQEQPPPTHPASLAGLPSSVPTTPITLQEQPPPTYHASLAGPASSAPTAHLAAEEQPPPTNPASFGGLPATVPTMPITLQEQLPPTNLASLAGPASFAPTARLTVEQQPPPISPPASAGPASSMPASPTVAEKQPPPISPPSAGPPKPRPSAPIVLGGEQAPSIFPPRTAGPTILRPSAPVILEEQAPYISPPGLAGLTSSRPQVPIAFAEQPPPISDASLAGVARSPTTCRPVSQLSADPTSRNADVQRPPGTSPAGWMAFDGGDRPGSRPTQTLPTEGSRSAGRSREQMLADSMVLPFVDPELQQQQQHPEMSDVSEDGVEGS</sequence>
<dbReference type="InterPro" id="IPR018490">
    <property type="entry name" value="cNMP-bd_dom_sf"/>
</dbReference>
<evidence type="ECO:0000256" key="7">
    <source>
        <dbReference type="ARBA" id="ARBA00022989"/>
    </source>
</evidence>
<dbReference type="PROSITE" id="PS50042">
    <property type="entry name" value="CNMP_BINDING_3"/>
    <property type="match status" value="2"/>
</dbReference>
<proteinExistence type="inferred from homology"/>
<evidence type="ECO:0000256" key="6">
    <source>
        <dbReference type="ARBA" id="ARBA00022882"/>
    </source>
</evidence>
<evidence type="ECO:0000256" key="5">
    <source>
        <dbReference type="ARBA" id="ARBA00022826"/>
    </source>
</evidence>
<keyword evidence="6" id="KW-0407">Ion channel</keyword>
<feature type="compositionally biased region" description="Polar residues" evidence="12">
    <location>
        <begin position="1304"/>
        <end position="1318"/>
    </location>
</feature>
<feature type="transmembrane region" description="Helical" evidence="13">
    <location>
        <begin position="283"/>
        <end position="301"/>
    </location>
</feature>
<comment type="subcellular location">
    <subcellularLocation>
        <location evidence="1">Membrane</location>
        <topology evidence="1">Multi-pass membrane protein</topology>
    </subcellularLocation>
</comment>
<feature type="coiled-coil region" evidence="11">
    <location>
        <begin position="708"/>
        <end position="735"/>
    </location>
</feature>
<feature type="region of interest" description="Disordered" evidence="12">
    <location>
        <begin position="560"/>
        <end position="589"/>
    </location>
</feature>
<dbReference type="CDD" id="cd00038">
    <property type="entry name" value="CAP_ED"/>
    <property type="match status" value="1"/>
</dbReference>
<dbReference type="SUPFAM" id="SSF51206">
    <property type="entry name" value="cAMP-binding domain-like"/>
    <property type="match status" value="1"/>
</dbReference>